<dbReference type="Gene3D" id="1.10.10.10">
    <property type="entry name" value="Winged helix-like DNA-binding domain superfamily/Winged helix DNA-binding domain"/>
    <property type="match status" value="1"/>
</dbReference>
<dbReference type="GO" id="GO:0003700">
    <property type="term" value="F:DNA-binding transcription factor activity"/>
    <property type="evidence" value="ECO:0007669"/>
    <property type="project" value="InterPro"/>
</dbReference>
<keyword evidence="3" id="KW-0804">Transcription</keyword>
<feature type="domain" description="HTH marR-type" evidence="4">
    <location>
        <begin position="28"/>
        <end position="131"/>
    </location>
</feature>
<evidence type="ECO:0000256" key="1">
    <source>
        <dbReference type="ARBA" id="ARBA00023015"/>
    </source>
</evidence>
<dbReference type="AlphaFoldDB" id="A0A382IGK8"/>
<name>A0A382IGK8_9ZZZZ</name>
<evidence type="ECO:0000259" key="4">
    <source>
        <dbReference type="SMART" id="SM00347"/>
    </source>
</evidence>
<dbReference type="GO" id="GO:0003677">
    <property type="term" value="F:DNA binding"/>
    <property type="evidence" value="ECO:0007669"/>
    <property type="project" value="UniProtKB-KW"/>
</dbReference>
<reference evidence="5" key="1">
    <citation type="submission" date="2018-05" db="EMBL/GenBank/DDBJ databases">
        <authorList>
            <person name="Lanie J.A."/>
            <person name="Ng W.-L."/>
            <person name="Kazmierczak K.M."/>
            <person name="Andrzejewski T.M."/>
            <person name="Davidsen T.M."/>
            <person name="Wayne K.J."/>
            <person name="Tettelin H."/>
            <person name="Glass J.I."/>
            <person name="Rusch D."/>
            <person name="Podicherti R."/>
            <person name="Tsui H.-C.T."/>
            <person name="Winkler M.E."/>
        </authorList>
    </citation>
    <scope>NUCLEOTIDE SEQUENCE</scope>
</reference>
<dbReference type="InterPro" id="IPR036388">
    <property type="entry name" value="WH-like_DNA-bd_sf"/>
</dbReference>
<evidence type="ECO:0000256" key="3">
    <source>
        <dbReference type="ARBA" id="ARBA00023163"/>
    </source>
</evidence>
<dbReference type="Pfam" id="PF22381">
    <property type="entry name" value="Staph_reg_Sar_Rot"/>
    <property type="match status" value="1"/>
</dbReference>
<dbReference type="EMBL" id="UINC01067309">
    <property type="protein sequence ID" value="SVB98854.1"/>
    <property type="molecule type" value="Genomic_DNA"/>
</dbReference>
<dbReference type="InterPro" id="IPR036390">
    <property type="entry name" value="WH_DNA-bd_sf"/>
</dbReference>
<gene>
    <name evidence="5" type="ORF">METZ01_LOCUS251708</name>
</gene>
<proteinExistence type="predicted"/>
<dbReference type="SUPFAM" id="SSF46785">
    <property type="entry name" value="Winged helix' DNA-binding domain"/>
    <property type="match status" value="1"/>
</dbReference>
<dbReference type="InterPro" id="IPR000835">
    <property type="entry name" value="HTH_MarR-typ"/>
</dbReference>
<evidence type="ECO:0000256" key="2">
    <source>
        <dbReference type="ARBA" id="ARBA00023125"/>
    </source>
</evidence>
<keyword evidence="1" id="KW-0805">Transcription regulation</keyword>
<protein>
    <recommendedName>
        <fullName evidence="4">HTH marR-type domain-containing protein</fullName>
    </recommendedName>
</protein>
<organism evidence="5">
    <name type="scientific">marine metagenome</name>
    <dbReference type="NCBI Taxonomy" id="408172"/>
    <lineage>
        <taxon>unclassified sequences</taxon>
        <taxon>metagenomes</taxon>
        <taxon>ecological metagenomes</taxon>
    </lineage>
</organism>
<keyword evidence="2" id="KW-0238">DNA-binding</keyword>
<accession>A0A382IGK8</accession>
<evidence type="ECO:0000313" key="5">
    <source>
        <dbReference type="EMBL" id="SVB98854.1"/>
    </source>
</evidence>
<dbReference type="SMART" id="SM00347">
    <property type="entry name" value="HTH_MARR"/>
    <property type="match status" value="1"/>
</dbReference>
<dbReference type="InterPro" id="IPR055166">
    <property type="entry name" value="Transc_reg_Sar_Rot_HTH"/>
</dbReference>
<sequence>MADTSLSENKIGLLIWQTSNYWQSRLRKILKSYKLSLNEFLILESMYHLHSKKTKTHQNVISSFIGIDVSVASVTFKLLENKNYISRQIESDNRKKIVKMLNKGKNLFEDISPLIKKEEQLIFEKLKNETFNFTNSLKLLLGKKIRIQAKQ</sequence>